<reference evidence="2 3" key="1">
    <citation type="submission" date="2019-02" db="EMBL/GenBank/DDBJ databases">
        <title>Deep-cultivation of Planctomycetes and their phenomic and genomic characterization uncovers novel biology.</title>
        <authorList>
            <person name="Wiegand S."/>
            <person name="Jogler M."/>
            <person name="Boedeker C."/>
            <person name="Pinto D."/>
            <person name="Vollmers J."/>
            <person name="Rivas-Marin E."/>
            <person name="Kohn T."/>
            <person name="Peeters S.H."/>
            <person name="Heuer A."/>
            <person name="Rast P."/>
            <person name="Oberbeckmann S."/>
            <person name="Bunk B."/>
            <person name="Jeske O."/>
            <person name="Meyerdierks A."/>
            <person name="Storesund J.E."/>
            <person name="Kallscheuer N."/>
            <person name="Luecker S."/>
            <person name="Lage O.M."/>
            <person name="Pohl T."/>
            <person name="Merkel B.J."/>
            <person name="Hornburger P."/>
            <person name="Mueller R.-W."/>
            <person name="Bruemmer F."/>
            <person name="Labrenz M."/>
            <person name="Spormann A.M."/>
            <person name="Op den Camp H."/>
            <person name="Overmann J."/>
            <person name="Amann R."/>
            <person name="Jetten M.S.M."/>
            <person name="Mascher T."/>
            <person name="Medema M.H."/>
            <person name="Devos D.P."/>
            <person name="Kaster A.-K."/>
            <person name="Ovreas L."/>
            <person name="Rohde M."/>
            <person name="Galperin M.Y."/>
            <person name="Jogler C."/>
        </authorList>
    </citation>
    <scope>NUCLEOTIDE SEQUENCE [LARGE SCALE GENOMIC DNA]</scope>
    <source>
        <strain evidence="2 3">Pla175</strain>
    </source>
</reference>
<accession>A0A518DCU1</accession>
<name>A0A518DCU1_9BACT</name>
<dbReference type="PANTHER" id="PTHR43777">
    <property type="entry name" value="MOLYBDENUM COFACTOR CYTIDYLYLTRANSFERASE"/>
    <property type="match status" value="1"/>
</dbReference>
<dbReference type="Pfam" id="PF12804">
    <property type="entry name" value="NTP_transf_3"/>
    <property type="match status" value="1"/>
</dbReference>
<dbReference type="PANTHER" id="PTHR43777:SF1">
    <property type="entry name" value="MOLYBDENUM COFACTOR CYTIDYLYLTRANSFERASE"/>
    <property type="match status" value="1"/>
</dbReference>
<dbReference type="AlphaFoldDB" id="A0A518DCU1"/>
<dbReference type="InterPro" id="IPR025877">
    <property type="entry name" value="MobA-like_NTP_Trfase"/>
</dbReference>
<dbReference type="EMBL" id="CP036291">
    <property type="protein sequence ID" value="QDU89297.1"/>
    <property type="molecule type" value="Genomic_DNA"/>
</dbReference>
<dbReference type="GO" id="GO:0016779">
    <property type="term" value="F:nucleotidyltransferase activity"/>
    <property type="evidence" value="ECO:0007669"/>
    <property type="project" value="UniProtKB-ARBA"/>
</dbReference>
<dbReference type="CDD" id="cd04182">
    <property type="entry name" value="GT_2_like_f"/>
    <property type="match status" value="1"/>
</dbReference>
<organism evidence="2 3">
    <name type="scientific">Pirellulimonas nuda</name>
    <dbReference type="NCBI Taxonomy" id="2528009"/>
    <lineage>
        <taxon>Bacteria</taxon>
        <taxon>Pseudomonadati</taxon>
        <taxon>Planctomycetota</taxon>
        <taxon>Planctomycetia</taxon>
        <taxon>Pirellulales</taxon>
        <taxon>Lacipirellulaceae</taxon>
        <taxon>Pirellulimonas</taxon>
    </lineage>
</organism>
<dbReference type="SUPFAM" id="SSF53448">
    <property type="entry name" value="Nucleotide-diphospho-sugar transferases"/>
    <property type="match status" value="1"/>
</dbReference>
<sequence>MRSFSSYAIVPAAGRSRRMGSDKLMLAVAGRPLIDSTLRAWTNSAADHVVVVVRGEDQPLRDRCRLAGVEVAAAGADPAEMRDSLEIGLRYVAERFAPEPNDAWLVAPADMPGLGPTAIDLVLAQYDARCPRVIVPRVAGKRGHPVLLPWSAAAAFTRSPPHEGLDAFVRRSRALEVPLAGPGAVLDIDTPADYRRLVSGGGD</sequence>
<protein>
    <submittedName>
        <fullName evidence="2">Molybdopterin-guanine dinucleotide biosynthesis protein MobA</fullName>
    </submittedName>
</protein>
<dbReference type="InterPro" id="IPR029044">
    <property type="entry name" value="Nucleotide-diphossugar_trans"/>
</dbReference>
<evidence type="ECO:0000313" key="3">
    <source>
        <dbReference type="Proteomes" id="UP000317429"/>
    </source>
</evidence>
<gene>
    <name evidence="2" type="ORF">Pla175_26860</name>
</gene>
<proteinExistence type="predicted"/>
<evidence type="ECO:0000259" key="1">
    <source>
        <dbReference type="Pfam" id="PF12804"/>
    </source>
</evidence>
<dbReference type="KEGG" id="pnd:Pla175_26860"/>
<feature type="domain" description="MobA-like NTP transferase" evidence="1">
    <location>
        <begin position="8"/>
        <end position="172"/>
    </location>
</feature>
<evidence type="ECO:0000313" key="2">
    <source>
        <dbReference type="EMBL" id="QDU89297.1"/>
    </source>
</evidence>
<dbReference type="RefSeq" id="WP_145285546.1">
    <property type="nucleotide sequence ID" value="NZ_CP036291.1"/>
</dbReference>
<dbReference type="Proteomes" id="UP000317429">
    <property type="component" value="Chromosome"/>
</dbReference>
<dbReference type="OrthoDB" id="285216at2"/>
<keyword evidence="3" id="KW-1185">Reference proteome</keyword>
<dbReference type="Gene3D" id="3.90.550.10">
    <property type="entry name" value="Spore Coat Polysaccharide Biosynthesis Protein SpsA, Chain A"/>
    <property type="match status" value="1"/>
</dbReference>